<dbReference type="PANTHER" id="PTHR45625">
    <property type="entry name" value="PEPTIDYL-PROLYL CIS-TRANS ISOMERASE-RELATED"/>
    <property type="match status" value="1"/>
</dbReference>
<dbReference type="RefSeq" id="XP_005761985.1">
    <property type="nucleotide sequence ID" value="XM_005761928.1"/>
</dbReference>
<name>A0A0D3IE71_EMIH1</name>
<comment type="function">
    <text evidence="3">PPIases accelerate the folding of proteins. It catalyzes the cis-trans isomerization of proline imidic peptide bonds in oligopeptides.</text>
</comment>
<evidence type="ECO:0000313" key="7">
    <source>
        <dbReference type="Proteomes" id="UP000013827"/>
    </source>
</evidence>
<dbReference type="SUPFAM" id="SSF50891">
    <property type="entry name" value="Cyclophilin-like"/>
    <property type="match status" value="1"/>
</dbReference>
<evidence type="ECO:0000256" key="1">
    <source>
        <dbReference type="ARBA" id="ARBA00023110"/>
    </source>
</evidence>
<comment type="similarity">
    <text evidence="3">Belongs to the cyclophilin-type PPIase family.</text>
</comment>
<protein>
    <recommendedName>
        <fullName evidence="3">Peptidyl-prolyl cis-trans isomerase</fullName>
        <shortName evidence="3">PPIase</shortName>
        <ecNumber evidence="3">5.2.1.8</ecNumber>
    </recommendedName>
</protein>
<reference evidence="7" key="1">
    <citation type="journal article" date="2013" name="Nature">
        <title>Pan genome of the phytoplankton Emiliania underpins its global distribution.</title>
        <authorList>
            <person name="Read B.A."/>
            <person name="Kegel J."/>
            <person name="Klute M.J."/>
            <person name="Kuo A."/>
            <person name="Lefebvre S.C."/>
            <person name="Maumus F."/>
            <person name="Mayer C."/>
            <person name="Miller J."/>
            <person name="Monier A."/>
            <person name="Salamov A."/>
            <person name="Young J."/>
            <person name="Aguilar M."/>
            <person name="Claverie J.M."/>
            <person name="Frickenhaus S."/>
            <person name="Gonzalez K."/>
            <person name="Herman E.K."/>
            <person name="Lin Y.C."/>
            <person name="Napier J."/>
            <person name="Ogata H."/>
            <person name="Sarno A.F."/>
            <person name="Shmutz J."/>
            <person name="Schroeder D."/>
            <person name="de Vargas C."/>
            <person name="Verret F."/>
            <person name="von Dassow P."/>
            <person name="Valentin K."/>
            <person name="Van de Peer Y."/>
            <person name="Wheeler G."/>
            <person name="Dacks J.B."/>
            <person name="Delwiche C.F."/>
            <person name="Dyhrman S.T."/>
            <person name="Glockner G."/>
            <person name="John U."/>
            <person name="Richards T."/>
            <person name="Worden A.Z."/>
            <person name="Zhang X."/>
            <person name="Grigoriev I.V."/>
            <person name="Allen A.E."/>
            <person name="Bidle K."/>
            <person name="Borodovsky M."/>
            <person name="Bowler C."/>
            <person name="Brownlee C."/>
            <person name="Cock J.M."/>
            <person name="Elias M."/>
            <person name="Gladyshev V.N."/>
            <person name="Groth M."/>
            <person name="Guda C."/>
            <person name="Hadaegh A."/>
            <person name="Iglesias-Rodriguez M.D."/>
            <person name="Jenkins J."/>
            <person name="Jones B.M."/>
            <person name="Lawson T."/>
            <person name="Leese F."/>
            <person name="Lindquist E."/>
            <person name="Lobanov A."/>
            <person name="Lomsadze A."/>
            <person name="Malik S.B."/>
            <person name="Marsh M.E."/>
            <person name="Mackinder L."/>
            <person name="Mock T."/>
            <person name="Mueller-Roeber B."/>
            <person name="Pagarete A."/>
            <person name="Parker M."/>
            <person name="Probert I."/>
            <person name="Quesneville H."/>
            <person name="Raines C."/>
            <person name="Rensing S.A."/>
            <person name="Riano-Pachon D.M."/>
            <person name="Richier S."/>
            <person name="Rokitta S."/>
            <person name="Shiraiwa Y."/>
            <person name="Soanes D.M."/>
            <person name="van der Giezen M."/>
            <person name="Wahlund T.M."/>
            <person name="Williams B."/>
            <person name="Wilson W."/>
            <person name="Wolfe G."/>
            <person name="Wurch L.L."/>
        </authorList>
    </citation>
    <scope>NUCLEOTIDE SEQUENCE</scope>
</reference>
<dbReference type="InterPro" id="IPR024936">
    <property type="entry name" value="Cyclophilin-type_PPIase"/>
</dbReference>
<accession>A0A0D3IE71</accession>
<dbReference type="Gene3D" id="2.40.100.10">
    <property type="entry name" value="Cyclophilin-like"/>
    <property type="match status" value="1"/>
</dbReference>
<feature type="domain" description="PPIase cyclophilin-type" evidence="5">
    <location>
        <begin position="31"/>
        <end position="213"/>
    </location>
</feature>
<feature type="region of interest" description="Disordered" evidence="4">
    <location>
        <begin position="92"/>
        <end position="124"/>
    </location>
</feature>
<dbReference type="Proteomes" id="UP000013827">
    <property type="component" value="Unassembled WGS sequence"/>
</dbReference>
<feature type="compositionally biased region" description="Low complexity" evidence="4">
    <location>
        <begin position="106"/>
        <end position="122"/>
    </location>
</feature>
<dbReference type="InterPro" id="IPR044666">
    <property type="entry name" value="Cyclophilin_A-like"/>
</dbReference>
<dbReference type="PANTHER" id="PTHR45625:SF4">
    <property type="entry name" value="PEPTIDYLPROLYL ISOMERASE DOMAIN AND WD REPEAT-CONTAINING PROTEIN 1"/>
    <property type="match status" value="1"/>
</dbReference>
<evidence type="ECO:0000256" key="3">
    <source>
        <dbReference type="RuleBase" id="RU363019"/>
    </source>
</evidence>
<evidence type="ECO:0000259" key="5">
    <source>
        <dbReference type="PROSITE" id="PS50072"/>
    </source>
</evidence>
<dbReference type="InterPro" id="IPR002130">
    <property type="entry name" value="Cyclophilin-type_PPIase_dom"/>
</dbReference>
<dbReference type="OMA" id="PNYTQFG"/>
<evidence type="ECO:0000313" key="6">
    <source>
        <dbReference type="EnsemblProtists" id="EOD09556"/>
    </source>
</evidence>
<keyword evidence="7" id="KW-1185">Reference proteome</keyword>
<dbReference type="PROSITE" id="PS50072">
    <property type="entry name" value="CSA_PPIASE_2"/>
    <property type="match status" value="1"/>
</dbReference>
<keyword evidence="1 3" id="KW-0697">Rotamase</keyword>
<dbReference type="PIRSF" id="PIRSF001467">
    <property type="entry name" value="Peptidylpro_ismrse"/>
    <property type="match status" value="1"/>
</dbReference>
<sequence>MLSLATMGALALRAGPLVSRGASTRLSALQMSTFATFKTSKGDIKAELMMDKLPITCSNFADLAKTGFYDGLTFHRVIQGFMCQFGCPHSKDPKSPRAGTGGPEPGSTYTTPDGTTITRTGGNIPDELIEPISNEVGTLSMANTGMPNSGGSQIFINTKHNAFLDYFDPSTPSKHPVFGKVVDGMDVLLAIEKVPTGPGDKPIDPVTVNTIEISED</sequence>
<evidence type="ECO:0000256" key="2">
    <source>
        <dbReference type="ARBA" id="ARBA00023235"/>
    </source>
</evidence>
<dbReference type="InterPro" id="IPR029000">
    <property type="entry name" value="Cyclophilin-like_dom_sf"/>
</dbReference>
<proteinExistence type="inferred from homology"/>
<dbReference type="InterPro" id="IPR020892">
    <property type="entry name" value="Cyclophilin-type_PPIase_CS"/>
</dbReference>
<keyword evidence="2 3" id="KW-0413">Isomerase</keyword>
<dbReference type="CDD" id="cd00317">
    <property type="entry name" value="cyclophilin"/>
    <property type="match status" value="1"/>
</dbReference>
<comment type="catalytic activity">
    <reaction evidence="3">
        <text>[protein]-peptidylproline (omega=180) = [protein]-peptidylproline (omega=0)</text>
        <dbReference type="Rhea" id="RHEA:16237"/>
        <dbReference type="Rhea" id="RHEA-COMP:10747"/>
        <dbReference type="Rhea" id="RHEA-COMP:10748"/>
        <dbReference type="ChEBI" id="CHEBI:83833"/>
        <dbReference type="ChEBI" id="CHEBI:83834"/>
        <dbReference type="EC" id="5.2.1.8"/>
    </reaction>
</comment>
<dbReference type="eggNOG" id="KOG0884">
    <property type="taxonomic scope" value="Eukaryota"/>
</dbReference>
<dbReference type="Pfam" id="PF00160">
    <property type="entry name" value="Pro_isomerase"/>
    <property type="match status" value="1"/>
</dbReference>
<dbReference type="PRINTS" id="PR00153">
    <property type="entry name" value="CSAPPISMRASE"/>
</dbReference>
<dbReference type="STRING" id="2903.R1DFG8"/>
<dbReference type="HOGENOM" id="CLU_012062_16_0_1"/>
<reference evidence="6" key="2">
    <citation type="submission" date="2024-10" db="UniProtKB">
        <authorList>
            <consortium name="EnsemblProtists"/>
        </authorList>
    </citation>
    <scope>IDENTIFICATION</scope>
</reference>
<dbReference type="PROSITE" id="PS00170">
    <property type="entry name" value="CSA_PPIASE_1"/>
    <property type="match status" value="1"/>
</dbReference>
<dbReference type="KEGG" id="ehx:EMIHUDRAFT_432900"/>
<dbReference type="GeneID" id="17255721"/>
<dbReference type="GO" id="GO:0006457">
    <property type="term" value="P:protein folding"/>
    <property type="evidence" value="ECO:0007669"/>
    <property type="project" value="InterPro"/>
</dbReference>
<dbReference type="AlphaFoldDB" id="A0A0D3IE71"/>
<dbReference type="PaxDb" id="2903-EOD09556"/>
<dbReference type="EnsemblProtists" id="EOD09556">
    <property type="protein sequence ID" value="EOD09556"/>
    <property type="gene ID" value="EMIHUDRAFT_432900"/>
</dbReference>
<evidence type="ECO:0000256" key="4">
    <source>
        <dbReference type="SAM" id="MobiDB-lite"/>
    </source>
</evidence>
<dbReference type="GO" id="GO:0003755">
    <property type="term" value="F:peptidyl-prolyl cis-trans isomerase activity"/>
    <property type="evidence" value="ECO:0007669"/>
    <property type="project" value="UniProtKB-UniRule"/>
</dbReference>
<dbReference type="EC" id="5.2.1.8" evidence="3"/>
<organism evidence="6 7">
    <name type="scientific">Emiliania huxleyi (strain CCMP1516)</name>
    <dbReference type="NCBI Taxonomy" id="280463"/>
    <lineage>
        <taxon>Eukaryota</taxon>
        <taxon>Haptista</taxon>
        <taxon>Haptophyta</taxon>
        <taxon>Prymnesiophyceae</taxon>
        <taxon>Isochrysidales</taxon>
        <taxon>Noelaerhabdaceae</taxon>
        <taxon>Emiliania</taxon>
    </lineage>
</organism>